<dbReference type="InterPro" id="IPR031325">
    <property type="entry name" value="RHS_repeat"/>
</dbReference>
<feature type="domain" description="Teneurin-like YD-shell" evidence="3">
    <location>
        <begin position="652"/>
        <end position="822"/>
    </location>
</feature>
<evidence type="ECO:0000256" key="1">
    <source>
        <dbReference type="ARBA" id="ARBA00022737"/>
    </source>
</evidence>
<dbReference type="Gene3D" id="2.180.10.10">
    <property type="entry name" value="RHS repeat-associated core"/>
    <property type="match status" value="3"/>
</dbReference>
<accession>A0A6B8MAR1</accession>
<evidence type="ECO:0000256" key="2">
    <source>
        <dbReference type="SAM" id="Phobius"/>
    </source>
</evidence>
<keyword evidence="2" id="KW-0472">Membrane</keyword>
<dbReference type="EMBL" id="CP044331">
    <property type="protein sequence ID" value="QGM98373.1"/>
    <property type="molecule type" value="Genomic_DNA"/>
</dbReference>
<keyword evidence="2" id="KW-1133">Transmembrane helix</keyword>
<dbReference type="Proteomes" id="UP000422569">
    <property type="component" value="Chromosome"/>
</dbReference>
<sequence length="1593" mass="172526">MRKDFHSLSASVFGALFPVTAHPTFTKRNFGGSLVRATLVLCALAYQLICSKRQHRLLTLPVVFAAFAFLGSALWCPPAKAFGEGDDGWRPQYAPGQFDDPTAACLADFSYCKGTNCDIFGGRVGPDSTFLGVTQNGVRSASCAWTMDIQRGCPPGKKCGIFPGTYPSRKCVNGYARGGSSWCYQASSAAPSTACGDQGKSAPSAGNPILVTDGAKIESATDYATGDGEFFISRHYRSLTLEENQTNYIYLPPLRLAQNLAPVRGAVGGWRFNFQMELHLQVNSGWAVFNSVTLMLPHGMGYDFIYSGSGNTFNPLPGYLTQNRYKVEFIGTLPNPIDFSIIRKTTSQWKVTDAVENRVWTLQTFLFAPGGATYEIARPISMSKGGYTWTFAYDAYGNLQSITDTFGRVFGINWNNVSWTSAEVYPATYIPPWPLTIKEITLPGGGKLSYTYDPPLKANGFSEPVARRLMRVEQLNPSAALVDSTTYHYENAQFPDFLTGITDARGVRYATFSYDSQGRALSSEHAGGLDKWQVAYGQAPNGDLVRTVTNPLGKVATYTFSHPSNVNQTSVKGVDGQPSANCVGGTKAWTYDANGFIASETDEEGRVTAYTRDARNRPLTKTRGSGTPQAVMTTYTWHPTFNIATQTVEPALTTNVTIDASGRITQVQKVDTTTQTIPYSTAGLTRTTTYGYNAAGRLTSVDGPLAGTGDTVAYAYSAAGNLQTVTNEMGKVTTVTAWNSRGQPTSITDPNGVVTTLAYEAARGLLTQMSVDAAGTPATTTIQYDAVGAVTKITLPNGAYESYTYDNARRLATVANSAGETITYARNANGDATSVTIKRPNATTAYSRTRAYDELGRLIRSMGAGSQSYQFGYDKTDNLKTVTDPRSNVFSYGFDPLNRLISETDEENKTVNLTRNGTDAVTTYTDARNLSTSYIRNGFGEVIQEVSPDRGTIAYWRDARGLVTKRADARGVSTNYTYDNSGRLTGKTYSGQPAYWQSFDWDLTNGTSGVGRLVGLYSESGTSWRGIDTKGRIWIDYRTNAPMTSALATQYGYDPAGNIWNIVYPSGRSVTYARDAMGRVSGVTTQQNAAAAPQTVVSGVQWNPYGPLAGLTFGYGAITSFTTDTDYRITRVQTGWSGGPGFIIDRVLSWTGDMVDSIADNNNPSTTPPFTYTSQAQLFSYTPTRRLMTAQGYYGTLSWTYDANGNRASETRNGVTSTYAYPATSNRLSSVTPAGQSARNFAYDAAGNIVSDSRTGALGMSFEYDVEGRLSKAYQTNAPSQGAVYGYDALNRLASRTATSGSTTTTTLYVHDINDHIIAETNTAGQTLREYIWLNDLPIAVVDKVDTATPVIYYVHTDHLGRPARLVLEQEWHWAWDVAYGPFGEVAGVWSDPGVTQDMRFPGQWFQMESGLAYNWHRHYDATLGRYLRPDPIGYAGGRNLYGYVGQNPFAYIDADGQNPAFGCIVGSWGGPIGCGIGAGIGTAISAAMALAAILSLPGDSSNLQGHSSNEQQCKKPCGPCKTLSGKIVPVGTIAYRPLDTPDKPEHGIVGPHYNIYRANQNPNNCQCFWQSVGAVRPSELPAGAIPIEPFAK</sequence>
<name>A0A6B8MAR1_9HYPH</name>
<feature type="transmembrane region" description="Helical" evidence="2">
    <location>
        <begin position="31"/>
        <end position="50"/>
    </location>
</feature>
<keyword evidence="1" id="KW-0677">Repeat</keyword>
<proteinExistence type="predicted"/>
<dbReference type="PANTHER" id="PTHR32305">
    <property type="match status" value="1"/>
</dbReference>
<dbReference type="Pfam" id="PF25023">
    <property type="entry name" value="TEN_YD-shell"/>
    <property type="match status" value="3"/>
</dbReference>
<dbReference type="NCBIfam" id="TIGR01643">
    <property type="entry name" value="YD_repeat_2x"/>
    <property type="match status" value="4"/>
</dbReference>
<evidence type="ECO:0000313" key="4">
    <source>
        <dbReference type="EMBL" id="QGM98373.1"/>
    </source>
</evidence>
<dbReference type="NCBIfam" id="TIGR03696">
    <property type="entry name" value="Rhs_assc_core"/>
    <property type="match status" value="1"/>
</dbReference>
<dbReference type="PANTHER" id="PTHR32305:SF15">
    <property type="entry name" value="PROTEIN RHSA-RELATED"/>
    <property type="match status" value="1"/>
</dbReference>
<dbReference type="KEGG" id="mpar:F7D14_13390"/>
<dbReference type="InterPro" id="IPR050708">
    <property type="entry name" value="T6SS_VgrG/RHS"/>
</dbReference>
<reference evidence="4 5" key="1">
    <citation type="submission" date="2019-09" db="EMBL/GenBank/DDBJ databases">
        <title>Isolation and complete genome sequencing of Methylocystis species.</title>
        <authorList>
            <person name="Rumah B.L."/>
            <person name="Stead C.E."/>
            <person name="Stevens B.C."/>
            <person name="Minton N.P."/>
            <person name="Grosse-Honebrink A."/>
            <person name="Zhang Y."/>
        </authorList>
    </citation>
    <scope>NUCLEOTIDE SEQUENCE [LARGE SCALE GENOMIC DNA]</scope>
    <source>
        <strain evidence="4 5">BRCS2</strain>
    </source>
</reference>
<dbReference type="Pfam" id="PF05593">
    <property type="entry name" value="RHS_repeat"/>
    <property type="match status" value="2"/>
</dbReference>
<keyword evidence="5" id="KW-1185">Reference proteome</keyword>
<feature type="transmembrane region" description="Helical" evidence="2">
    <location>
        <begin position="57"/>
        <end position="75"/>
    </location>
</feature>
<feature type="domain" description="Teneurin-like YD-shell" evidence="3">
    <location>
        <begin position="1178"/>
        <end position="1431"/>
    </location>
</feature>
<feature type="domain" description="Teneurin-like YD-shell" evidence="3">
    <location>
        <begin position="837"/>
        <end position="981"/>
    </location>
</feature>
<organism evidence="4 5">
    <name type="scientific">Methylocystis parvus</name>
    <dbReference type="NCBI Taxonomy" id="134"/>
    <lineage>
        <taxon>Bacteria</taxon>
        <taxon>Pseudomonadati</taxon>
        <taxon>Pseudomonadota</taxon>
        <taxon>Alphaproteobacteria</taxon>
        <taxon>Hyphomicrobiales</taxon>
        <taxon>Methylocystaceae</taxon>
        <taxon>Methylocystis</taxon>
    </lineage>
</organism>
<dbReference type="InterPro" id="IPR006530">
    <property type="entry name" value="YD"/>
</dbReference>
<evidence type="ECO:0000313" key="5">
    <source>
        <dbReference type="Proteomes" id="UP000422569"/>
    </source>
</evidence>
<dbReference type="InterPro" id="IPR022385">
    <property type="entry name" value="Rhs_assc_core"/>
</dbReference>
<dbReference type="PRINTS" id="PR00394">
    <property type="entry name" value="RHSPROTEIN"/>
</dbReference>
<evidence type="ECO:0000259" key="3">
    <source>
        <dbReference type="Pfam" id="PF25023"/>
    </source>
</evidence>
<gene>
    <name evidence="4" type="ORF">F7D14_13390</name>
</gene>
<keyword evidence="2" id="KW-0812">Transmembrane</keyword>
<protein>
    <submittedName>
        <fullName evidence="4">RHS repeat protein</fullName>
    </submittedName>
</protein>
<dbReference type="InterPro" id="IPR056823">
    <property type="entry name" value="TEN-like_YD-shell"/>
</dbReference>